<name>A0ABR6XJL0_9BURK</name>
<keyword evidence="2" id="KW-1185">Reference proteome</keyword>
<dbReference type="Pfam" id="PF02566">
    <property type="entry name" value="OsmC"/>
    <property type="match status" value="1"/>
</dbReference>
<dbReference type="Gene3D" id="3.30.300.20">
    <property type="match status" value="1"/>
</dbReference>
<dbReference type="EMBL" id="JACOFT010000007">
    <property type="protein sequence ID" value="MBC3813041.1"/>
    <property type="molecule type" value="Genomic_DNA"/>
</dbReference>
<sequence length="153" mass="16994">MEQYCAKVVWNRGEQNFSDNKCSRGHEWKFDGGLTVPASSAPSSVPLPLSVAENIDPEEALVAALSSCHMLFFLAFASKQGFIVDSYEDNAAGIMEKNEKRRMSITRIELRPHTVFSGPTIPTPEQILALHHLSHEHCYIANSIRAEVLITPV</sequence>
<evidence type="ECO:0000313" key="2">
    <source>
        <dbReference type="Proteomes" id="UP000637632"/>
    </source>
</evidence>
<dbReference type="PANTHER" id="PTHR42830:SF2">
    <property type="entry name" value="OSMC_OHR FAMILY PROTEIN"/>
    <property type="match status" value="1"/>
</dbReference>
<comment type="caution">
    <text evidence="1">The sequence shown here is derived from an EMBL/GenBank/DDBJ whole genome shotgun (WGS) entry which is preliminary data.</text>
</comment>
<dbReference type="SUPFAM" id="SSF82784">
    <property type="entry name" value="OsmC-like"/>
    <property type="match status" value="1"/>
</dbReference>
<dbReference type="RefSeq" id="WP_190480977.1">
    <property type="nucleotide sequence ID" value="NZ_JACOFT010000007.1"/>
</dbReference>
<dbReference type="InterPro" id="IPR003718">
    <property type="entry name" value="OsmC/Ohr_fam"/>
</dbReference>
<dbReference type="InterPro" id="IPR036102">
    <property type="entry name" value="OsmC/Ohrsf"/>
</dbReference>
<dbReference type="InterPro" id="IPR015946">
    <property type="entry name" value="KH_dom-like_a/b"/>
</dbReference>
<evidence type="ECO:0000313" key="1">
    <source>
        <dbReference type="EMBL" id="MBC3813041.1"/>
    </source>
</evidence>
<gene>
    <name evidence="1" type="ORF">H8K26_16485</name>
</gene>
<proteinExistence type="predicted"/>
<organism evidence="1 2">
    <name type="scientific">Undibacterium aquatile</name>
    <dbReference type="NCBI Taxonomy" id="1537398"/>
    <lineage>
        <taxon>Bacteria</taxon>
        <taxon>Pseudomonadati</taxon>
        <taxon>Pseudomonadota</taxon>
        <taxon>Betaproteobacteria</taxon>
        <taxon>Burkholderiales</taxon>
        <taxon>Oxalobacteraceae</taxon>
        <taxon>Undibacterium</taxon>
    </lineage>
</organism>
<dbReference type="Proteomes" id="UP000637632">
    <property type="component" value="Unassembled WGS sequence"/>
</dbReference>
<dbReference type="InterPro" id="IPR052707">
    <property type="entry name" value="OsmC_Ohr_Peroxiredoxin"/>
</dbReference>
<reference evidence="1 2" key="1">
    <citation type="submission" date="2020-08" db="EMBL/GenBank/DDBJ databases">
        <title>Novel species isolated from subtropical streams in China.</title>
        <authorList>
            <person name="Lu H."/>
        </authorList>
    </citation>
    <scope>NUCLEOTIDE SEQUENCE [LARGE SCALE GENOMIC DNA]</scope>
    <source>
        <strain evidence="1 2">CCTCC AB 2015119</strain>
    </source>
</reference>
<protein>
    <submittedName>
        <fullName evidence="1">OsmC family protein</fullName>
    </submittedName>
</protein>
<accession>A0ABR6XJL0</accession>
<dbReference type="PANTHER" id="PTHR42830">
    <property type="entry name" value="OSMOTICALLY INDUCIBLE FAMILY PROTEIN"/>
    <property type="match status" value="1"/>
</dbReference>